<accession>A0A7C9IUR8</accession>
<organism evidence="1 2">
    <name type="scientific">Solidesulfovibrio aerotolerans</name>
    <dbReference type="NCBI Taxonomy" id="295255"/>
    <lineage>
        <taxon>Bacteria</taxon>
        <taxon>Pseudomonadati</taxon>
        <taxon>Thermodesulfobacteriota</taxon>
        <taxon>Desulfovibrionia</taxon>
        <taxon>Desulfovibrionales</taxon>
        <taxon>Desulfovibrionaceae</taxon>
        <taxon>Solidesulfovibrio</taxon>
    </lineage>
</organism>
<keyword evidence="2" id="KW-1185">Reference proteome</keyword>
<comment type="caution">
    <text evidence="1">The sequence shown here is derived from an EMBL/GenBank/DDBJ whole genome shotgun (WGS) entry which is preliminary data.</text>
</comment>
<evidence type="ECO:0000313" key="2">
    <source>
        <dbReference type="Proteomes" id="UP000482487"/>
    </source>
</evidence>
<protein>
    <submittedName>
        <fullName evidence="1">DUF4390 domain-containing protein</fullName>
    </submittedName>
</protein>
<proteinExistence type="predicted"/>
<dbReference type="Pfam" id="PF14334">
    <property type="entry name" value="DUF4390"/>
    <property type="match status" value="1"/>
</dbReference>
<dbReference type="Proteomes" id="UP000482487">
    <property type="component" value="Unassembled WGS sequence"/>
</dbReference>
<dbReference type="InterPro" id="IPR025500">
    <property type="entry name" value="DUF4390"/>
</dbReference>
<sequence>MSFLVAGSRAPRRFAVCAAMAVVMAALLGVVRPAAAQELLLTNLVLNNYEGRIRVRFGIEPSSLERINQVLAAGERLTLRCKARLSLRRDYVWNEEVNAATWESELRRLKGGEFVVNLPGQGTVADKDLGTLFHKHLSEILMDLGSWDRLERGVTYVLTLELALTRPDVSPWLKNGLFFWSFDAARPVSYQLDFTY</sequence>
<reference evidence="1 2" key="1">
    <citation type="submission" date="2020-01" db="EMBL/GenBank/DDBJ databases">
        <title>Genome sequence of Desulfovibrio aerotolerans DSM 16695(T).</title>
        <authorList>
            <person name="Karnachuk O."/>
            <person name="Avakyan M."/>
            <person name="Mardanov A."/>
            <person name="Kadnikov V."/>
            <person name="Ravin N."/>
        </authorList>
    </citation>
    <scope>NUCLEOTIDE SEQUENCE [LARGE SCALE GENOMIC DNA]</scope>
    <source>
        <strain evidence="1 2">DSM 16695</strain>
    </source>
</reference>
<gene>
    <name evidence="1" type="ORF">GTA51_12150</name>
</gene>
<dbReference type="RefSeq" id="WP_160961432.1">
    <property type="nucleotide sequence ID" value="NZ_WVUD01000021.1"/>
</dbReference>
<evidence type="ECO:0000313" key="1">
    <source>
        <dbReference type="EMBL" id="MYL83880.1"/>
    </source>
</evidence>
<dbReference type="OrthoDB" id="5470580at2"/>
<dbReference type="AlphaFoldDB" id="A0A7C9IUR8"/>
<name>A0A7C9IUR8_9BACT</name>
<dbReference type="EMBL" id="WVUD01000021">
    <property type="protein sequence ID" value="MYL83880.1"/>
    <property type="molecule type" value="Genomic_DNA"/>
</dbReference>